<name>A0AAP0B3K4_9ASPA</name>
<keyword evidence="2" id="KW-1185">Reference proteome</keyword>
<reference evidence="1 2" key="1">
    <citation type="journal article" date="2022" name="Nat. Plants">
        <title>Genomes of leafy and leafless Platanthera orchids illuminate the evolution of mycoheterotrophy.</title>
        <authorList>
            <person name="Li M.H."/>
            <person name="Liu K.W."/>
            <person name="Li Z."/>
            <person name="Lu H.C."/>
            <person name="Ye Q.L."/>
            <person name="Zhang D."/>
            <person name="Wang J.Y."/>
            <person name="Li Y.F."/>
            <person name="Zhong Z.M."/>
            <person name="Liu X."/>
            <person name="Yu X."/>
            <person name="Liu D.K."/>
            <person name="Tu X.D."/>
            <person name="Liu B."/>
            <person name="Hao Y."/>
            <person name="Liao X.Y."/>
            <person name="Jiang Y.T."/>
            <person name="Sun W.H."/>
            <person name="Chen J."/>
            <person name="Chen Y.Q."/>
            <person name="Ai Y."/>
            <person name="Zhai J.W."/>
            <person name="Wu S.S."/>
            <person name="Zhou Z."/>
            <person name="Hsiao Y.Y."/>
            <person name="Wu W.L."/>
            <person name="Chen Y.Y."/>
            <person name="Lin Y.F."/>
            <person name="Hsu J.L."/>
            <person name="Li C.Y."/>
            <person name="Wang Z.W."/>
            <person name="Zhao X."/>
            <person name="Zhong W.Y."/>
            <person name="Ma X.K."/>
            <person name="Ma L."/>
            <person name="Huang J."/>
            <person name="Chen G.Z."/>
            <person name="Huang M.Z."/>
            <person name="Huang L."/>
            <person name="Peng D.H."/>
            <person name="Luo Y.B."/>
            <person name="Zou S.Q."/>
            <person name="Chen S.P."/>
            <person name="Lan S."/>
            <person name="Tsai W.C."/>
            <person name="Van de Peer Y."/>
            <person name="Liu Z.J."/>
        </authorList>
    </citation>
    <scope>NUCLEOTIDE SEQUENCE [LARGE SCALE GENOMIC DNA]</scope>
    <source>
        <strain evidence="1">Lor287</strain>
    </source>
</reference>
<protein>
    <submittedName>
        <fullName evidence="1">Uncharacterized protein</fullName>
    </submittedName>
</protein>
<dbReference type="AlphaFoldDB" id="A0AAP0B3K4"/>
<gene>
    <name evidence="1" type="ORF">KSP39_PZI018530</name>
</gene>
<dbReference type="Proteomes" id="UP001418222">
    <property type="component" value="Unassembled WGS sequence"/>
</dbReference>
<evidence type="ECO:0000313" key="2">
    <source>
        <dbReference type="Proteomes" id="UP001418222"/>
    </source>
</evidence>
<sequence length="101" mass="12032">MRDQSLPLRPLRFCTSRSATGSPDLRREVEQEKNQCAAQIQQEQELWKREPMSFSDPERWRREQILRSSDEQEQTELQISLFQISLFKRPTGALKQVLDLR</sequence>
<comment type="caution">
    <text evidence="1">The sequence shown here is derived from an EMBL/GenBank/DDBJ whole genome shotgun (WGS) entry which is preliminary data.</text>
</comment>
<proteinExistence type="predicted"/>
<dbReference type="EMBL" id="JBBWWQ010000016">
    <property type="protein sequence ID" value="KAK8926329.1"/>
    <property type="molecule type" value="Genomic_DNA"/>
</dbReference>
<organism evidence="1 2">
    <name type="scientific">Platanthera zijinensis</name>
    <dbReference type="NCBI Taxonomy" id="2320716"/>
    <lineage>
        <taxon>Eukaryota</taxon>
        <taxon>Viridiplantae</taxon>
        <taxon>Streptophyta</taxon>
        <taxon>Embryophyta</taxon>
        <taxon>Tracheophyta</taxon>
        <taxon>Spermatophyta</taxon>
        <taxon>Magnoliopsida</taxon>
        <taxon>Liliopsida</taxon>
        <taxon>Asparagales</taxon>
        <taxon>Orchidaceae</taxon>
        <taxon>Orchidoideae</taxon>
        <taxon>Orchideae</taxon>
        <taxon>Orchidinae</taxon>
        <taxon>Platanthera</taxon>
    </lineage>
</organism>
<evidence type="ECO:0000313" key="1">
    <source>
        <dbReference type="EMBL" id="KAK8926329.1"/>
    </source>
</evidence>
<accession>A0AAP0B3K4</accession>